<keyword evidence="3" id="KW-1185">Reference proteome</keyword>
<dbReference type="EMBL" id="JBBLZC010000013">
    <property type="protein sequence ID" value="MEK0084233.1"/>
    <property type="molecule type" value="Genomic_DNA"/>
</dbReference>
<name>A0ABU8XSN8_9PROT</name>
<dbReference type="Gene3D" id="3.40.430.10">
    <property type="entry name" value="Dihydrofolate Reductase, subunit A"/>
    <property type="match status" value="1"/>
</dbReference>
<evidence type="ECO:0000313" key="2">
    <source>
        <dbReference type="EMBL" id="MEK0084233.1"/>
    </source>
</evidence>
<dbReference type="InterPro" id="IPR001796">
    <property type="entry name" value="DHFR_dom"/>
</dbReference>
<keyword evidence="2" id="KW-0560">Oxidoreductase</keyword>
<dbReference type="GO" id="GO:0004146">
    <property type="term" value="F:dihydrofolate reductase activity"/>
    <property type="evidence" value="ECO:0007669"/>
    <property type="project" value="UniProtKB-EC"/>
</dbReference>
<comment type="caution">
    <text evidence="2">The sequence shown here is derived from an EMBL/GenBank/DDBJ whole genome shotgun (WGS) entry which is preliminary data.</text>
</comment>
<sequence length="133" mass="14957">MADVRAMCAIGRRGQLGLTGRMPWEGEQAPEYAADVRRFWEMTRGHVLLVGPVTYRSIPAFAHQERTIVEIRSSMQPEEVIARFPDRIVFVGGGPAVWAAYAPLIRIWDITRLPYDGPADRWFDPAWLCGTGG</sequence>
<proteinExistence type="predicted"/>
<organism evidence="2 3">
    <name type="scientific">Benzoatithermus flavus</name>
    <dbReference type="NCBI Taxonomy" id="3108223"/>
    <lineage>
        <taxon>Bacteria</taxon>
        <taxon>Pseudomonadati</taxon>
        <taxon>Pseudomonadota</taxon>
        <taxon>Alphaproteobacteria</taxon>
        <taxon>Geminicoccales</taxon>
        <taxon>Geminicoccaceae</taxon>
        <taxon>Benzoatithermus</taxon>
    </lineage>
</organism>
<dbReference type="EC" id="1.5.1.3" evidence="2"/>
<protein>
    <submittedName>
        <fullName evidence="2">Dihydrofolate reductase</fullName>
        <ecNumber evidence="2">1.5.1.3</ecNumber>
    </submittedName>
</protein>
<evidence type="ECO:0000313" key="3">
    <source>
        <dbReference type="Proteomes" id="UP001375743"/>
    </source>
</evidence>
<dbReference type="RefSeq" id="WP_418160082.1">
    <property type="nucleotide sequence ID" value="NZ_JBBLZC010000013.1"/>
</dbReference>
<reference evidence="2 3" key="1">
    <citation type="submission" date="2024-01" db="EMBL/GenBank/DDBJ databases">
        <title>Multi-omics insights into the function and evolution of sodium benzoate biodegradation pathways in Benzoatithermus flavus gen. nov., sp. nov. from hot spring.</title>
        <authorList>
            <person name="Hu C.-J."/>
            <person name="Li W.-J."/>
        </authorList>
    </citation>
    <scope>NUCLEOTIDE SEQUENCE [LARGE SCALE GENOMIC DNA]</scope>
    <source>
        <strain evidence="2 3">SYSU G07066</strain>
    </source>
</reference>
<dbReference type="Pfam" id="PF00186">
    <property type="entry name" value="DHFR_1"/>
    <property type="match status" value="1"/>
</dbReference>
<accession>A0ABU8XSN8</accession>
<feature type="domain" description="DHFR" evidence="1">
    <location>
        <begin position="6"/>
        <end position="123"/>
    </location>
</feature>
<evidence type="ECO:0000259" key="1">
    <source>
        <dbReference type="Pfam" id="PF00186"/>
    </source>
</evidence>
<dbReference type="InterPro" id="IPR024072">
    <property type="entry name" value="DHFR-like_dom_sf"/>
</dbReference>
<gene>
    <name evidence="2" type="ORF">U1T56_13805</name>
</gene>
<dbReference type="Proteomes" id="UP001375743">
    <property type="component" value="Unassembled WGS sequence"/>
</dbReference>
<dbReference type="SUPFAM" id="SSF53597">
    <property type="entry name" value="Dihydrofolate reductase-like"/>
    <property type="match status" value="1"/>
</dbReference>